<accession>A0A420K8W4</accession>
<dbReference type="Proteomes" id="UP000216225">
    <property type="component" value="Unassembled WGS sequence"/>
</dbReference>
<organism evidence="2 3">
    <name type="scientific">Alicycliphilus denitrificans</name>
    <dbReference type="NCBI Taxonomy" id="179636"/>
    <lineage>
        <taxon>Bacteria</taxon>
        <taxon>Pseudomonadati</taxon>
        <taxon>Pseudomonadota</taxon>
        <taxon>Betaproteobacteria</taxon>
        <taxon>Burkholderiales</taxon>
        <taxon>Comamonadaceae</taxon>
        <taxon>Alicycliphilus</taxon>
    </lineage>
</organism>
<proteinExistence type="predicted"/>
<dbReference type="GO" id="GO:0006083">
    <property type="term" value="P:acetate metabolic process"/>
    <property type="evidence" value="ECO:0007669"/>
    <property type="project" value="InterPro"/>
</dbReference>
<dbReference type="InterPro" id="IPR026888">
    <property type="entry name" value="AcetylCoA_hyd_C"/>
</dbReference>
<dbReference type="Gene3D" id="3.40.1080.10">
    <property type="entry name" value="Glutaconate Coenzyme A-transferase"/>
    <property type="match status" value="1"/>
</dbReference>
<dbReference type="InterPro" id="IPR037171">
    <property type="entry name" value="NagB/RpiA_transferase-like"/>
</dbReference>
<evidence type="ECO:0000259" key="1">
    <source>
        <dbReference type="Pfam" id="PF13336"/>
    </source>
</evidence>
<evidence type="ECO:0000313" key="3">
    <source>
        <dbReference type="Proteomes" id="UP000216225"/>
    </source>
</evidence>
<dbReference type="AlphaFoldDB" id="A0A420K8W4"/>
<dbReference type="GO" id="GO:0008775">
    <property type="term" value="F:acetate CoA-transferase activity"/>
    <property type="evidence" value="ECO:0007669"/>
    <property type="project" value="InterPro"/>
</dbReference>
<protein>
    <recommendedName>
        <fullName evidence="1">Acetyl-CoA hydrolase/transferase C-terminal domain-containing protein</fullName>
    </recommendedName>
</protein>
<gene>
    <name evidence="2" type="ORF">CE154_018545</name>
</gene>
<comment type="caution">
    <text evidence="2">The sequence shown here is derived from an EMBL/GenBank/DDBJ whole genome shotgun (WGS) entry which is preliminary data.</text>
</comment>
<dbReference type="InterPro" id="IPR038460">
    <property type="entry name" value="AcetylCoA_hyd_C_sf"/>
</dbReference>
<dbReference type="SUPFAM" id="SSF100950">
    <property type="entry name" value="NagB/RpiA/CoA transferase-like"/>
    <property type="match status" value="2"/>
</dbReference>
<dbReference type="EMBL" id="NKDB02000004">
    <property type="protein sequence ID" value="RKJ95108.1"/>
    <property type="molecule type" value="Genomic_DNA"/>
</dbReference>
<dbReference type="PANTHER" id="PTHR21432:SF20">
    <property type="entry name" value="ACETYL-COA HYDROLASE"/>
    <property type="match status" value="1"/>
</dbReference>
<sequence>MLCVPDRADGAGGLMFHIVDQMPRNPVARAVAPSYPWLAFNQGTSHEFLRIAAMPHTSRAARMIRPVNDLAGFAEPGQSIYVAGGLTPPGAWVDALQQDPEHTRGLRITTSIAPGFPNPFDFDRLHPSAVVTGPLMRPDLTEAQRQGRFEALPVTFTGFLRHLETQTFDLGVIQVAPADAQGRWPLGPSVEFLPAALRRCRRVVAVVNPLLPALPYGASLPADRLDAVCEAASAMPCYGADTDEATDTIGRLVADLLDDGCTLQTGLGRVPTAIARSLRGHRRIRIHSGMVSDGLMDLAASGALDEDCTHHTALVAGSEALYAWLPQARGIRIVGIDETHAPQTLARLRRFVAVNSALEVDLFGQCNLEHQGPRAVSGAGGAPDFARAARTTAGGLSVVALNATHGGGTRSRIVAALGPGAMTSLSRLDVDVVVTEFGLADLRQASVHQRARALIGVAAPQFREELERAWHARALTL</sequence>
<evidence type="ECO:0000313" key="2">
    <source>
        <dbReference type="EMBL" id="RKJ95108.1"/>
    </source>
</evidence>
<dbReference type="PANTHER" id="PTHR21432">
    <property type="entry name" value="ACETYL-COA HYDROLASE-RELATED"/>
    <property type="match status" value="1"/>
</dbReference>
<dbReference type="Gene3D" id="3.40.1080.20">
    <property type="entry name" value="Acetyl-CoA hydrolase/transferase C-terminal domain"/>
    <property type="match status" value="1"/>
</dbReference>
<name>A0A420K8W4_9BURK</name>
<dbReference type="Gene3D" id="3.30.750.70">
    <property type="entry name" value="4-hydroxybutyrate coenzyme like domains"/>
    <property type="match status" value="1"/>
</dbReference>
<feature type="domain" description="Acetyl-CoA hydrolase/transferase C-terminal" evidence="1">
    <location>
        <begin position="317"/>
        <end position="468"/>
    </location>
</feature>
<reference evidence="2 3" key="1">
    <citation type="submission" date="2018-09" db="EMBL/GenBank/DDBJ databases">
        <title>Genome comparison of Alicycliphilus sp. BQ1, a polyurethanolytic bacterium, with its closest phylogenetic relatives Alicycliphilus denitrificans BC and K601, unable to attack polyurethane.</title>
        <authorList>
            <person name="Loza-Tavera H."/>
            <person name="Lozano L."/>
            <person name="Cevallos M."/>
            <person name="Maya-Lucas O."/>
            <person name="Garcia-Mena J."/>
            <person name="Hernandez J."/>
        </authorList>
    </citation>
    <scope>NUCLEOTIDE SEQUENCE [LARGE SCALE GENOMIC DNA]</scope>
    <source>
        <strain evidence="2 3">BQ1</strain>
    </source>
</reference>
<dbReference type="Pfam" id="PF13336">
    <property type="entry name" value="AcetylCoA_hyd_C"/>
    <property type="match status" value="1"/>
</dbReference>
<dbReference type="InterPro" id="IPR046433">
    <property type="entry name" value="ActCoA_hydro"/>
</dbReference>